<dbReference type="EMBL" id="AAXT01000005">
    <property type="protein sequence ID" value="EDO05553.1"/>
    <property type="molecule type" value="Genomic_DNA"/>
</dbReference>
<dbReference type="Pfam" id="PF00173">
    <property type="entry name" value="Cyt-b5"/>
    <property type="match status" value="1"/>
</dbReference>
<comment type="caution">
    <text evidence="6">The sequence shown here is derived from an EMBL/GenBank/DDBJ whole genome shotgun (WGS) entry which is preliminary data.</text>
</comment>
<protein>
    <submittedName>
        <fullName evidence="6">Cytochrome b5-like Heme/Steroid binding domain containing protein</fullName>
    </submittedName>
</protein>
<dbReference type="InParanoid" id="A7AWX5"/>
<comment type="similarity">
    <text evidence="4">Belongs to the cytochrome b5 family.</text>
</comment>
<dbReference type="InterPro" id="IPR036400">
    <property type="entry name" value="Cyt_B5-like_heme/steroid_sf"/>
</dbReference>
<evidence type="ECO:0000256" key="2">
    <source>
        <dbReference type="ARBA" id="ARBA00022723"/>
    </source>
</evidence>
<dbReference type="PANTHER" id="PTHR46237:SF1">
    <property type="entry name" value="CYTOCHROME B5 REDUCTASE 4"/>
    <property type="match status" value="1"/>
</dbReference>
<dbReference type="PANTHER" id="PTHR46237">
    <property type="entry name" value="CYTOCHROME B5 REDUCTASE 4 FAMILY MEMBER"/>
    <property type="match status" value="1"/>
</dbReference>
<keyword evidence="3 4" id="KW-0408">Iron</keyword>
<dbReference type="GO" id="GO:0046872">
    <property type="term" value="F:metal ion binding"/>
    <property type="evidence" value="ECO:0007669"/>
    <property type="project" value="UniProtKB-UniRule"/>
</dbReference>
<dbReference type="AlphaFoldDB" id="A7AWX5"/>
<keyword evidence="2 4" id="KW-0479">Metal-binding</keyword>
<dbReference type="InterPro" id="IPR001199">
    <property type="entry name" value="Cyt_B5-like_heme/steroid-bd"/>
</dbReference>
<evidence type="ECO:0000256" key="3">
    <source>
        <dbReference type="ARBA" id="ARBA00023004"/>
    </source>
</evidence>
<dbReference type="InterPro" id="IPR018506">
    <property type="entry name" value="Cyt_B5_heme-BS"/>
</dbReference>
<dbReference type="KEGG" id="bbo:BBOV_I004720"/>
<gene>
    <name evidence="6" type="ORF">BBOV_I004720</name>
</gene>
<feature type="domain" description="Cytochrome b5 heme-binding" evidence="5">
    <location>
        <begin position="14"/>
        <end position="90"/>
    </location>
</feature>
<dbReference type="SUPFAM" id="SSF55856">
    <property type="entry name" value="Cytochrome b5-like heme/steroid binding domain"/>
    <property type="match status" value="1"/>
</dbReference>
<evidence type="ECO:0000256" key="4">
    <source>
        <dbReference type="RuleBase" id="RU362121"/>
    </source>
</evidence>
<dbReference type="GeneID" id="5477337"/>
<name>A7AWX5_BABBO</name>
<keyword evidence="7" id="KW-1185">Reference proteome</keyword>
<dbReference type="Gene3D" id="3.10.120.10">
    <property type="entry name" value="Cytochrome b5-like heme/steroid binding domain"/>
    <property type="match status" value="1"/>
</dbReference>
<dbReference type="STRING" id="5865.A7AWX5"/>
<dbReference type="OMA" id="MDTHPWV"/>
<dbReference type="VEuPathDB" id="PiroplasmaDB:BBOV_I004720"/>
<dbReference type="InterPro" id="IPR051872">
    <property type="entry name" value="Cytochrome_b5/Flavoprotein_Rdt"/>
</dbReference>
<dbReference type="PROSITE" id="PS00191">
    <property type="entry name" value="CYTOCHROME_B5_1"/>
    <property type="match status" value="1"/>
</dbReference>
<keyword evidence="1 4" id="KW-0349">Heme</keyword>
<reference evidence="6 7" key="1">
    <citation type="journal article" date="2007" name="PLoS Pathog.">
        <title>Genome sequence of Babesia bovis and comparative analysis of apicomplexan hemoprotozoa.</title>
        <authorList>
            <person name="Brayton K.A."/>
            <person name="Lau A.O.T."/>
            <person name="Herndon D.R."/>
            <person name="Hannick L."/>
            <person name="Kappmeyer L.S."/>
            <person name="Berens S.J."/>
            <person name="Bidwell S.L."/>
            <person name="Brown W.C."/>
            <person name="Crabtree J."/>
            <person name="Fadrosh D."/>
            <person name="Feldblum T."/>
            <person name="Forberger H.A."/>
            <person name="Haas B.J."/>
            <person name="Howell J.M."/>
            <person name="Khouri H."/>
            <person name="Koo H."/>
            <person name="Mann D.J."/>
            <person name="Norimine J."/>
            <person name="Paulsen I.T."/>
            <person name="Radune D."/>
            <person name="Ren Q."/>
            <person name="Smith R.K. Jr."/>
            <person name="Suarez C.E."/>
            <person name="White O."/>
            <person name="Wortman J.R."/>
            <person name="Knowles D.P. Jr."/>
            <person name="McElwain T.F."/>
            <person name="Nene V.M."/>
        </authorList>
    </citation>
    <scope>NUCLEOTIDE SEQUENCE [LARGE SCALE GENOMIC DNA]</scope>
    <source>
        <strain evidence="6">T2Bo</strain>
    </source>
</reference>
<dbReference type="PROSITE" id="PS50255">
    <property type="entry name" value="CYTOCHROME_B5_2"/>
    <property type="match status" value="1"/>
</dbReference>
<dbReference type="SMART" id="SM01117">
    <property type="entry name" value="Cyt-b5"/>
    <property type="match status" value="1"/>
</dbReference>
<dbReference type="GO" id="GO:0004128">
    <property type="term" value="F:cytochrome-b5 reductase activity, acting on NAD(P)H"/>
    <property type="evidence" value="ECO:0007669"/>
    <property type="project" value="TreeGrafter"/>
</dbReference>
<accession>A7AWX5</accession>
<organism evidence="6 7">
    <name type="scientific">Babesia bovis</name>
    <dbReference type="NCBI Taxonomy" id="5865"/>
    <lineage>
        <taxon>Eukaryota</taxon>
        <taxon>Sar</taxon>
        <taxon>Alveolata</taxon>
        <taxon>Apicomplexa</taxon>
        <taxon>Aconoidasida</taxon>
        <taxon>Piroplasmida</taxon>
        <taxon>Babesiidae</taxon>
        <taxon>Babesia</taxon>
    </lineage>
</organism>
<dbReference type="eggNOG" id="KOG0536">
    <property type="taxonomic scope" value="Eukaryota"/>
</dbReference>
<dbReference type="GO" id="GO:0005737">
    <property type="term" value="C:cytoplasm"/>
    <property type="evidence" value="ECO:0007669"/>
    <property type="project" value="TreeGrafter"/>
</dbReference>
<sequence>MMDLNKDSVVTRSDGPVDVAEVAKHTSETDCWIIFKGKVYDITRYLDTHPGGRDHLLAFAGMDVTEEFMDTHPWVNAEFLLKSLLVGDLNTDDSDLKPEINS</sequence>
<evidence type="ECO:0000313" key="7">
    <source>
        <dbReference type="Proteomes" id="UP000002173"/>
    </source>
</evidence>
<evidence type="ECO:0000256" key="1">
    <source>
        <dbReference type="ARBA" id="ARBA00022617"/>
    </source>
</evidence>
<dbReference type="FunCoup" id="A7AWX5">
    <property type="interactions" value="186"/>
</dbReference>
<dbReference type="Proteomes" id="UP000002173">
    <property type="component" value="Chromosome 1"/>
</dbReference>
<evidence type="ECO:0000313" key="6">
    <source>
        <dbReference type="EMBL" id="EDO05553.1"/>
    </source>
</evidence>
<proteinExistence type="inferred from homology"/>
<dbReference type="PRINTS" id="PR00363">
    <property type="entry name" value="CYTOCHROMEB5"/>
</dbReference>
<evidence type="ECO:0000259" key="5">
    <source>
        <dbReference type="PROSITE" id="PS50255"/>
    </source>
</evidence>
<dbReference type="GO" id="GO:0020037">
    <property type="term" value="F:heme binding"/>
    <property type="evidence" value="ECO:0007669"/>
    <property type="project" value="UniProtKB-UniRule"/>
</dbReference>